<dbReference type="Proteomes" id="UP001161160">
    <property type="component" value="Unassembled WGS sequence"/>
</dbReference>
<comment type="caution">
    <text evidence="8">The sequence shown here is derived from an EMBL/GenBank/DDBJ whole genome shotgun (WGS) entry which is preliminary data.</text>
</comment>
<protein>
    <submittedName>
        <fullName evidence="8">Tight adherence protein B</fullName>
    </submittedName>
</protein>
<sequence>MNWKFIFTLLAFTIFFIGASYALFTYLRMRYSRLRKKIYKRLAAINDAQAFKTLSSNPSDVFSSNPKLNAWLKNQTWCIWLNSSFHKLRWRIRVDQYLALTMILFLLMALLIANLGGSLPLSMLLALIIASAPTFYLKVLLNKRQQKLEIQLPEILNFISRAMQAGHTFIGSMQMAAAESQDPIASEFQRAFQEIGFGRTVQESMADLSRRIDCAEMRYFAVAVFINQEIGGNLASLINGVATLIRERIKAKMILHAMTSEARTSAWILSSLPFFVAGAMALIRPNFLLTLWVDPTGRAMIGYALVLMFVGIVWMQRMAKIRV</sequence>
<evidence type="ECO:0000256" key="3">
    <source>
        <dbReference type="ARBA" id="ARBA00022692"/>
    </source>
</evidence>
<evidence type="ECO:0000256" key="4">
    <source>
        <dbReference type="ARBA" id="ARBA00022989"/>
    </source>
</evidence>
<comment type="subcellular location">
    <subcellularLocation>
        <location evidence="1">Cell membrane</location>
        <topology evidence="1">Multi-pass membrane protein</topology>
    </subcellularLocation>
</comment>
<evidence type="ECO:0000256" key="2">
    <source>
        <dbReference type="ARBA" id="ARBA00022475"/>
    </source>
</evidence>
<evidence type="ECO:0000256" key="5">
    <source>
        <dbReference type="ARBA" id="ARBA00023136"/>
    </source>
</evidence>
<feature type="transmembrane region" description="Helical" evidence="6">
    <location>
        <begin position="121"/>
        <end position="141"/>
    </location>
</feature>
<keyword evidence="5 6" id="KW-0472">Membrane</keyword>
<proteinExistence type="predicted"/>
<feature type="transmembrane region" description="Helical" evidence="6">
    <location>
        <begin position="266"/>
        <end position="283"/>
    </location>
</feature>
<evidence type="ECO:0000313" key="9">
    <source>
        <dbReference type="Proteomes" id="UP001161160"/>
    </source>
</evidence>
<keyword evidence="3 6" id="KW-0812">Transmembrane</keyword>
<evidence type="ECO:0000256" key="1">
    <source>
        <dbReference type="ARBA" id="ARBA00004651"/>
    </source>
</evidence>
<accession>A0AA43MBI3</accession>
<gene>
    <name evidence="8" type="ORF">M2127_001593</name>
</gene>
<keyword evidence="2" id="KW-1003">Cell membrane</keyword>
<feature type="transmembrane region" description="Helical" evidence="6">
    <location>
        <begin position="97"/>
        <end position="115"/>
    </location>
</feature>
<feature type="domain" description="Type II secretion system protein GspF" evidence="7">
    <location>
        <begin position="156"/>
        <end position="280"/>
    </location>
</feature>
<dbReference type="AlphaFoldDB" id="A0AA43MBI3"/>
<organism evidence="8 9">
    <name type="scientific">Polynucleobacter sphagniphilus</name>
    <dbReference type="NCBI Taxonomy" id="1743169"/>
    <lineage>
        <taxon>Bacteria</taxon>
        <taxon>Pseudomonadati</taxon>
        <taxon>Pseudomonadota</taxon>
        <taxon>Betaproteobacteria</taxon>
        <taxon>Burkholderiales</taxon>
        <taxon>Burkholderiaceae</taxon>
        <taxon>Polynucleobacter</taxon>
    </lineage>
</organism>
<evidence type="ECO:0000259" key="7">
    <source>
        <dbReference type="Pfam" id="PF00482"/>
    </source>
</evidence>
<dbReference type="RefSeq" id="WP_277541438.1">
    <property type="nucleotide sequence ID" value="NZ_JAQFIK010000002.1"/>
</dbReference>
<feature type="transmembrane region" description="Helical" evidence="6">
    <location>
        <begin position="6"/>
        <end position="27"/>
    </location>
</feature>
<dbReference type="InterPro" id="IPR018076">
    <property type="entry name" value="T2SS_GspF_dom"/>
</dbReference>
<keyword evidence="4 6" id="KW-1133">Transmembrane helix</keyword>
<dbReference type="PANTHER" id="PTHR35007:SF1">
    <property type="entry name" value="PILUS ASSEMBLY PROTEIN"/>
    <property type="match status" value="1"/>
</dbReference>
<dbReference type="GO" id="GO:0005886">
    <property type="term" value="C:plasma membrane"/>
    <property type="evidence" value="ECO:0007669"/>
    <property type="project" value="UniProtKB-SubCell"/>
</dbReference>
<evidence type="ECO:0000256" key="6">
    <source>
        <dbReference type="SAM" id="Phobius"/>
    </source>
</evidence>
<name>A0AA43MBI3_9BURK</name>
<reference evidence="8" key="1">
    <citation type="submission" date="2023-04" db="EMBL/GenBank/DDBJ databases">
        <title>Genome Encyclopedia of Bacteria and Archaea VI: Functional Genomics of Type Strains.</title>
        <authorList>
            <person name="Whitman W."/>
        </authorList>
    </citation>
    <scope>NUCLEOTIDE SEQUENCE</scope>
    <source>
        <strain evidence="8">Enz.4-51</strain>
    </source>
</reference>
<dbReference type="PANTHER" id="PTHR35007">
    <property type="entry name" value="INTEGRAL MEMBRANE PROTEIN-RELATED"/>
    <property type="match status" value="1"/>
</dbReference>
<dbReference type="Pfam" id="PF00482">
    <property type="entry name" value="T2SSF"/>
    <property type="match status" value="1"/>
</dbReference>
<evidence type="ECO:0000313" key="8">
    <source>
        <dbReference type="EMBL" id="MDH6504277.1"/>
    </source>
</evidence>
<feature type="transmembrane region" description="Helical" evidence="6">
    <location>
        <begin position="295"/>
        <end position="315"/>
    </location>
</feature>
<keyword evidence="9" id="KW-1185">Reference proteome</keyword>
<dbReference type="EMBL" id="JARXYA010000007">
    <property type="protein sequence ID" value="MDH6504277.1"/>
    <property type="molecule type" value="Genomic_DNA"/>
</dbReference>